<dbReference type="InParanoid" id="A0A0D1Z8A8"/>
<evidence type="ECO:0000313" key="11">
    <source>
        <dbReference type="EMBL" id="KIW09222.1"/>
    </source>
</evidence>
<dbReference type="GO" id="GO:0015914">
    <property type="term" value="P:phospholipid transport"/>
    <property type="evidence" value="ECO:0007669"/>
    <property type="project" value="TreeGrafter"/>
</dbReference>
<keyword evidence="1" id="KW-0813">Transport</keyword>
<keyword evidence="7 8" id="KW-0472">Membrane</keyword>
<dbReference type="HOGENOM" id="CLU_032730_1_0_1"/>
<proteinExistence type="inferred from homology"/>
<dbReference type="InterPro" id="IPR019411">
    <property type="entry name" value="MMM1_dom"/>
</dbReference>
<dbReference type="Pfam" id="PF10296">
    <property type="entry name" value="MMM1"/>
    <property type="match status" value="1"/>
</dbReference>
<feature type="region of interest" description="Disordered" evidence="9">
    <location>
        <begin position="339"/>
        <end position="405"/>
    </location>
</feature>
<dbReference type="EMBL" id="KN847529">
    <property type="protein sequence ID" value="KIW09222.1"/>
    <property type="molecule type" value="Genomic_DNA"/>
</dbReference>
<evidence type="ECO:0000256" key="9">
    <source>
        <dbReference type="SAM" id="MobiDB-lite"/>
    </source>
</evidence>
<keyword evidence="6" id="KW-0446">Lipid-binding</keyword>
<sequence>MNALLAFFLGQFSLAVLLFAFIKFFIFGEPPPPSHLVRRRASSFALRRPPSRSRTKFTSVLRPTPKITTESILSKTFYNVSGHQPESLDWFNVLVAQALAQLREDASQDGAILKSLNAVLNGEHKPSFVGDIRVTEISLGEEYPIFSNCRIIPVEEKDSVAGEAGSRLQARLDVDLSDCITLGVETKLVLNYPKALVAVLPVALAVSVERFSATLSLSFIPSADPPAPKDDSSKEGGSGNSRSPTTLAFSFQPDYRLDISVRSLVGSRSRLQDVPKIAQIVEARIHQWFDERCVEPRVQQIVLPNLWPRKKNTRGGDEDDEAIEEDMVDELAERANGGYDAMQDTGYEDSLEARMAAEGRKIREAERKEERERRARDQPQPTLRRRPGHKSLASAEGFKMPGHFE</sequence>
<accession>A0A0D1Z8A8</accession>
<evidence type="ECO:0000256" key="2">
    <source>
        <dbReference type="ARBA" id="ARBA00022692"/>
    </source>
</evidence>
<dbReference type="GeneID" id="27308122"/>
<feature type="domain" description="SMP-LTD" evidence="10">
    <location>
        <begin position="84"/>
        <end position="304"/>
    </location>
</feature>
<name>A0A0D1Z8A8_9PEZI</name>
<evidence type="ECO:0000256" key="7">
    <source>
        <dbReference type="ARBA" id="ARBA00023136"/>
    </source>
</evidence>
<evidence type="ECO:0000256" key="3">
    <source>
        <dbReference type="ARBA" id="ARBA00022824"/>
    </source>
</evidence>
<dbReference type="HAMAP" id="MF_03103">
    <property type="entry name" value="Mmm1"/>
    <property type="match status" value="1"/>
</dbReference>
<evidence type="ECO:0000256" key="1">
    <source>
        <dbReference type="ARBA" id="ARBA00022448"/>
    </source>
</evidence>
<dbReference type="InterPro" id="IPR031468">
    <property type="entry name" value="SMP_LBD"/>
</dbReference>
<dbReference type="InterPro" id="IPR027537">
    <property type="entry name" value="Mmm1"/>
</dbReference>
<feature type="topological domain" description="Cytoplasmic" evidence="8">
    <location>
        <begin position="28"/>
        <end position="405"/>
    </location>
</feature>
<keyword evidence="3 8" id="KW-0256">Endoplasmic reticulum</keyword>
<gene>
    <name evidence="8" type="primary">MMM1</name>
    <name evidence="11" type="ORF">PV09_00149</name>
</gene>
<dbReference type="GO" id="GO:0045040">
    <property type="term" value="P:protein insertion into mitochondrial outer membrane"/>
    <property type="evidence" value="ECO:0007669"/>
    <property type="project" value="UniProtKB-UniRule"/>
</dbReference>
<dbReference type="CDD" id="cd21671">
    <property type="entry name" value="SMP_Mmm1"/>
    <property type="match status" value="1"/>
</dbReference>
<dbReference type="OrthoDB" id="5599157at2759"/>
<dbReference type="GO" id="GO:0032865">
    <property type="term" value="C:ERMES complex"/>
    <property type="evidence" value="ECO:0007669"/>
    <property type="project" value="UniProtKB-UniRule"/>
</dbReference>
<comment type="subcellular location">
    <subcellularLocation>
        <location evidence="8">Endoplasmic reticulum membrane</location>
        <topology evidence="8">Single-pass type I membrane protein</topology>
    </subcellularLocation>
    <text evidence="8">The ERMES/MDM complex localizes to a few discrete foci (around 10 per single cell), that represent mitochondria-endoplasmic reticulum junctions. These foci are often found next to mtDNA nucleoids.</text>
</comment>
<dbReference type="AlphaFoldDB" id="A0A0D1Z8A8"/>
<evidence type="ECO:0000313" key="12">
    <source>
        <dbReference type="Proteomes" id="UP000053259"/>
    </source>
</evidence>
<dbReference type="PANTHER" id="PTHR13466">
    <property type="entry name" value="TEX2 PROTEIN-RELATED"/>
    <property type="match status" value="1"/>
</dbReference>
<dbReference type="GO" id="GO:0005789">
    <property type="term" value="C:endoplasmic reticulum membrane"/>
    <property type="evidence" value="ECO:0007669"/>
    <property type="project" value="UniProtKB-SubCell"/>
</dbReference>
<comment type="function">
    <text evidence="8">Component of the ERMES/MDM complex, which serves as a molecular tether to connect the endoplasmic reticulum (ER) and mitochondria. Components of this complex are involved in the control of mitochondrial shape and protein biogenesis, and function in nonvesicular lipid trafficking between the ER and mitochondria. The MDM12-MMM1 subcomplex functions in the major beta-barrel assembly pathway that is responsible for biogenesis of all outer membrane beta-barrel proteins, and acts in a late step after the SAM complex. The MDM10-MDM12-MMM1 subcomplex further acts in the TOM40-specific pathway after the action of the MDM12-MMM1 complex. Essential for establishing and maintaining the structure of mitochondria and maintenance of mtDNA nucleoids.</text>
</comment>
<dbReference type="FunCoup" id="A0A0D1Z8A8">
    <property type="interactions" value="68"/>
</dbReference>
<dbReference type="RefSeq" id="XP_016219091.1">
    <property type="nucleotide sequence ID" value="XM_016352834.1"/>
</dbReference>
<dbReference type="PROSITE" id="PS51847">
    <property type="entry name" value="SMP"/>
    <property type="match status" value="1"/>
</dbReference>
<keyword evidence="4 8" id="KW-1133">Transmembrane helix</keyword>
<evidence type="ECO:0000256" key="8">
    <source>
        <dbReference type="HAMAP-Rule" id="MF_03103"/>
    </source>
</evidence>
<feature type="region of interest" description="Disordered" evidence="9">
    <location>
        <begin position="222"/>
        <end position="247"/>
    </location>
</feature>
<keyword evidence="5" id="KW-0445">Lipid transport</keyword>
<dbReference type="Proteomes" id="UP000053259">
    <property type="component" value="Unassembled WGS sequence"/>
</dbReference>
<dbReference type="STRING" id="253628.A0A0D1Z8A8"/>
<keyword evidence="2 8" id="KW-0812">Transmembrane</keyword>
<evidence type="ECO:0000256" key="6">
    <source>
        <dbReference type="ARBA" id="ARBA00023121"/>
    </source>
</evidence>
<evidence type="ECO:0000256" key="5">
    <source>
        <dbReference type="ARBA" id="ARBA00023055"/>
    </source>
</evidence>
<feature type="compositionally biased region" description="Basic and acidic residues" evidence="9">
    <location>
        <begin position="351"/>
        <end position="377"/>
    </location>
</feature>
<comment type="subunit">
    <text evidence="8">Homodimer. Component of the ER-mitochondria encounter structure (ERMES) or MDM complex, composed of MMM1, MDM10, MDM12 and MDM34. A MMM1 homodimer associates with one molecule of MDM12 on each side in a pairwise head-to-tail manner, and the SMP-LTD domains of MMM1 and MDM12 generate a continuous hydrophobic tunnel for phospholipid trafficking.</text>
</comment>
<keyword evidence="12" id="KW-1185">Reference proteome</keyword>
<dbReference type="PANTHER" id="PTHR13466:SF0">
    <property type="entry name" value="SMP-LTD DOMAIN-CONTAINING PROTEIN"/>
    <property type="match status" value="1"/>
</dbReference>
<protein>
    <recommendedName>
        <fullName evidence="8">Maintenance of mitochondrial morphology protein 1</fullName>
    </recommendedName>
</protein>
<organism evidence="11 12">
    <name type="scientific">Verruconis gallopava</name>
    <dbReference type="NCBI Taxonomy" id="253628"/>
    <lineage>
        <taxon>Eukaryota</taxon>
        <taxon>Fungi</taxon>
        <taxon>Dikarya</taxon>
        <taxon>Ascomycota</taxon>
        <taxon>Pezizomycotina</taxon>
        <taxon>Dothideomycetes</taxon>
        <taxon>Pleosporomycetidae</taxon>
        <taxon>Venturiales</taxon>
        <taxon>Sympoventuriaceae</taxon>
        <taxon>Verruconis</taxon>
    </lineage>
</organism>
<feature type="topological domain" description="Lumenal" evidence="8">
    <location>
        <begin position="1"/>
        <end position="8"/>
    </location>
</feature>
<dbReference type="VEuPathDB" id="FungiDB:PV09_00149"/>
<reference evidence="11 12" key="1">
    <citation type="submission" date="2015-01" db="EMBL/GenBank/DDBJ databases">
        <title>The Genome Sequence of Ochroconis gallopava CBS43764.</title>
        <authorList>
            <consortium name="The Broad Institute Genomics Platform"/>
            <person name="Cuomo C."/>
            <person name="de Hoog S."/>
            <person name="Gorbushina A."/>
            <person name="Stielow B."/>
            <person name="Teixiera M."/>
            <person name="Abouelleil A."/>
            <person name="Chapman S.B."/>
            <person name="Priest M."/>
            <person name="Young S.K."/>
            <person name="Wortman J."/>
            <person name="Nusbaum C."/>
            <person name="Birren B."/>
        </authorList>
    </citation>
    <scope>NUCLEOTIDE SEQUENCE [LARGE SCALE GENOMIC DNA]</scope>
    <source>
        <strain evidence="11 12">CBS 43764</strain>
    </source>
</reference>
<evidence type="ECO:0000256" key="4">
    <source>
        <dbReference type="ARBA" id="ARBA00022989"/>
    </source>
</evidence>
<dbReference type="GO" id="GO:1990456">
    <property type="term" value="P:mitochondrion-endoplasmic reticulum membrane tethering"/>
    <property type="evidence" value="ECO:0007669"/>
    <property type="project" value="TreeGrafter"/>
</dbReference>
<comment type="similarity">
    <text evidence="8">Belongs to the MMM1 family.</text>
</comment>
<dbReference type="GO" id="GO:0008289">
    <property type="term" value="F:lipid binding"/>
    <property type="evidence" value="ECO:0007669"/>
    <property type="project" value="UniProtKB-KW"/>
</dbReference>
<evidence type="ECO:0000259" key="10">
    <source>
        <dbReference type="PROSITE" id="PS51847"/>
    </source>
</evidence>